<evidence type="ECO:0000313" key="3">
    <source>
        <dbReference type="EMBL" id="KAL0994565.1"/>
    </source>
</evidence>
<evidence type="ECO:0000313" key="4">
    <source>
        <dbReference type="Proteomes" id="UP001557470"/>
    </source>
</evidence>
<evidence type="ECO:0000256" key="2">
    <source>
        <dbReference type="SAM" id="MobiDB-lite"/>
    </source>
</evidence>
<comment type="caution">
    <text evidence="3">The sequence shown here is derived from an EMBL/GenBank/DDBJ whole genome shotgun (WGS) entry which is preliminary data.</text>
</comment>
<reference evidence="3 4" key="1">
    <citation type="submission" date="2024-06" db="EMBL/GenBank/DDBJ databases">
        <authorList>
            <person name="Pan Q."/>
            <person name="Wen M."/>
            <person name="Jouanno E."/>
            <person name="Zahm M."/>
            <person name="Klopp C."/>
            <person name="Cabau C."/>
            <person name="Louis A."/>
            <person name="Berthelot C."/>
            <person name="Parey E."/>
            <person name="Roest Crollius H."/>
            <person name="Montfort J."/>
            <person name="Robinson-Rechavi M."/>
            <person name="Bouchez O."/>
            <person name="Lampietro C."/>
            <person name="Lopez Roques C."/>
            <person name="Donnadieu C."/>
            <person name="Postlethwait J."/>
            <person name="Bobe J."/>
            <person name="Verreycken H."/>
            <person name="Guiguen Y."/>
        </authorList>
    </citation>
    <scope>NUCLEOTIDE SEQUENCE [LARGE SCALE GENOMIC DNA]</scope>
    <source>
        <strain evidence="3">Up_M1</strain>
        <tissue evidence="3">Testis</tissue>
    </source>
</reference>
<protein>
    <recommendedName>
        <fullName evidence="5">Coiled-coil domain-containing protein 83</fullName>
    </recommendedName>
</protein>
<dbReference type="PANTHER" id="PTHR21468">
    <property type="entry name" value="HSD9"/>
    <property type="match status" value="1"/>
</dbReference>
<dbReference type="PANTHER" id="PTHR21468:SF1">
    <property type="entry name" value="COILED-COIL DOMAIN-CONTAINING PROTEIN 83"/>
    <property type="match status" value="1"/>
</dbReference>
<keyword evidence="4" id="KW-1185">Reference proteome</keyword>
<evidence type="ECO:0000256" key="1">
    <source>
        <dbReference type="SAM" id="Coils"/>
    </source>
</evidence>
<dbReference type="InterPro" id="IPR026702">
    <property type="entry name" value="CCDC83"/>
</dbReference>
<sequence length="418" mass="48056">MRPQSAFIVNLSSLSNMAKKSSDEEKTTLAEAYISFQLQVKQKEIQQFQEEASQLEAKKQRFTQLREQLKEEQVGHISVLWKQAKELEQKLEQRDLINKEQVEQALQQNLELMHSQEKELAELRAEVSHLKEEVLVLKAEKHLWQEYKMVGSQVHQQQIQHLEAELAPMQRRFEKMADYFKCSQELTLNEIDKKTVHLIDETKQQAAERAINHLDKQSRQEIKENEWLKREVAIYTREVSILAVAVQHLEEENIERMTHLFDHRLDDLFEHRLDNVQISRNVFLTQAGGLGACGCRVHENVLTRNDFSGPRSAGAVDSISPPLQTASEAWRHQGQVRELETDESSGSSGTAPHGHTEEPLLYGSPTHLEQGPLHLGSLEHKLLCVVGKRLPMQPGSPRSTSATQDWPFTAKLIHQTFK</sequence>
<feature type="coiled-coil region" evidence="1">
    <location>
        <begin position="38"/>
        <end position="72"/>
    </location>
</feature>
<feature type="coiled-coil region" evidence="1">
    <location>
        <begin position="99"/>
        <end position="140"/>
    </location>
</feature>
<dbReference type="EMBL" id="JAGEUA010000003">
    <property type="protein sequence ID" value="KAL0994565.1"/>
    <property type="molecule type" value="Genomic_DNA"/>
</dbReference>
<feature type="compositionally biased region" description="Basic and acidic residues" evidence="2">
    <location>
        <begin position="329"/>
        <end position="339"/>
    </location>
</feature>
<keyword evidence="1" id="KW-0175">Coiled coil</keyword>
<accession>A0ABD0XMX4</accession>
<dbReference type="AlphaFoldDB" id="A0ABD0XMX4"/>
<dbReference type="Proteomes" id="UP001557470">
    <property type="component" value="Unassembled WGS sequence"/>
</dbReference>
<feature type="region of interest" description="Disordered" evidence="2">
    <location>
        <begin position="327"/>
        <end position="368"/>
    </location>
</feature>
<organism evidence="3 4">
    <name type="scientific">Umbra pygmaea</name>
    <name type="common">Eastern mudminnow</name>
    <dbReference type="NCBI Taxonomy" id="75934"/>
    <lineage>
        <taxon>Eukaryota</taxon>
        <taxon>Metazoa</taxon>
        <taxon>Chordata</taxon>
        <taxon>Craniata</taxon>
        <taxon>Vertebrata</taxon>
        <taxon>Euteleostomi</taxon>
        <taxon>Actinopterygii</taxon>
        <taxon>Neopterygii</taxon>
        <taxon>Teleostei</taxon>
        <taxon>Protacanthopterygii</taxon>
        <taxon>Esociformes</taxon>
        <taxon>Umbridae</taxon>
        <taxon>Umbra</taxon>
    </lineage>
</organism>
<evidence type="ECO:0008006" key="5">
    <source>
        <dbReference type="Google" id="ProtNLM"/>
    </source>
</evidence>
<gene>
    <name evidence="3" type="ORF">UPYG_G00124080</name>
</gene>
<proteinExistence type="predicted"/>
<name>A0ABD0XMX4_UMBPY</name>